<dbReference type="InterPro" id="IPR004119">
    <property type="entry name" value="EcKL"/>
</dbReference>
<dbReference type="InterPro" id="IPR011009">
    <property type="entry name" value="Kinase-like_dom_sf"/>
</dbReference>
<dbReference type="SUPFAM" id="SSF56112">
    <property type="entry name" value="Protein kinase-like (PK-like)"/>
    <property type="match status" value="1"/>
</dbReference>
<reference evidence="2 3" key="2">
    <citation type="submission" date="2023-12" db="EMBL/GenBank/DDBJ databases">
        <authorList>
            <consortium name="Cladostephus spongiosus"/>
            <person name="Lorente B."/>
            <person name="Cabral C."/>
            <person name="Frias J."/>
            <person name="Faria J."/>
            <person name="Toubarro D."/>
        </authorList>
    </citation>
    <scope>NUCLEOTIDE SEQUENCE [LARGE SCALE GENOMIC DNA]</scope>
    <source>
        <strain evidence="2 3">ZMCS4</strain>
    </source>
</reference>
<dbReference type="RefSeq" id="WP_329775893.1">
    <property type="nucleotide sequence ID" value="NZ_JAYDYW010000010.1"/>
</dbReference>
<dbReference type="PANTHER" id="PTHR11012">
    <property type="entry name" value="PROTEIN KINASE-LIKE DOMAIN-CONTAINING"/>
    <property type="match status" value="1"/>
</dbReference>
<accession>A0ABU7G619</accession>
<protein>
    <submittedName>
        <fullName evidence="2">Phosphotransferase</fullName>
    </submittedName>
</protein>
<name>A0ABU7G619_9ALTE</name>
<comment type="caution">
    <text evidence="2">The sequence shown here is derived from an EMBL/GenBank/DDBJ whole genome shotgun (WGS) entry which is preliminary data.</text>
</comment>
<dbReference type="InterPro" id="IPR015897">
    <property type="entry name" value="CHK_kinase-like"/>
</dbReference>
<organism evidence="2 3">
    <name type="scientific">Agarivorans aestuarii</name>
    <dbReference type="NCBI Taxonomy" id="1563703"/>
    <lineage>
        <taxon>Bacteria</taxon>
        <taxon>Pseudomonadati</taxon>
        <taxon>Pseudomonadota</taxon>
        <taxon>Gammaproteobacteria</taxon>
        <taxon>Alteromonadales</taxon>
        <taxon>Alteromonadaceae</taxon>
        <taxon>Agarivorans</taxon>
    </lineage>
</organism>
<proteinExistence type="predicted"/>
<keyword evidence="3" id="KW-1185">Reference proteome</keyword>
<dbReference type="Gene3D" id="3.90.1200.10">
    <property type="match status" value="1"/>
</dbReference>
<dbReference type="Proteomes" id="UP001310248">
    <property type="component" value="Unassembled WGS sequence"/>
</dbReference>
<dbReference type="EMBL" id="JAYDYW010000010">
    <property type="protein sequence ID" value="MEE1674853.1"/>
    <property type="molecule type" value="Genomic_DNA"/>
</dbReference>
<evidence type="ECO:0000313" key="2">
    <source>
        <dbReference type="EMBL" id="MEE1674853.1"/>
    </source>
</evidence>
<evidence type="ECO:0000313" key="3">
    <source>
        <dbReference type="Proteomes" id="UP001310248"/>
    </source>
</evidence>
<evidence type="ECO:0000259" key="1">
    <source>
        <dbReference type="SMART" id="SM00587"/>
    </source>
</evidence>
<feature type="domain" description="CHK kinase-like" evidence="1">
    <location>
        <begin position="114"/>
        <end position="271"/>
    </location>
</feature>
<dbReference type="PANTHER" id="PTHR11012:SF30">
    <property type="entry name" value="PROTEIN KINASE-LIKE DOMAIN-CONTAINING"/>
    <property type="match status" value="1"/>
</dbReference>
<sequence length="332" mass="37987">MSLTHQQQAKLKQLNQAISISDVATIQSLWGGYGELLRVKFEQGIRPSLVVKNISFPEQTKHPRGWNTARSHQRKVHSYQVELAWYQQFAQDCDQHCYVPQLIDSSQLNGQQSIVLEDLQTLGYSEVKHEIDIEQAFVCIRWLAYFHARFLQRSASSLWAQGGYWHLATRPDELAAMAESPLKQAALAIDQGLQSSDYSCLIHGDAKLANFCFNQALSRVAAVDFQYVGKGCGIQDLALFIGSCLSEQECFEQEKSIIDYYFKMLQQALEHYAIPDVNVAKLERQWRDLYPYAWADFERFLQGWSPGHWKLNSYSHQQTQLALKVLAGSDND</sequence>
<gene>
    <name evidence="2" type="ORF">SNR37_000172</name>
</gene>
<reference evidence="3" key="1">
    <citation type="submission" date="2023-07" db="EMBL/GenBank/DDBJ databases">
        <title>Draft genome sequence of Agarivorans aestuarii strain ZMCS4, a CAZymes producing bacteria isolated from the marine brown algae Clodostephus spongiosus.</title>
        <authorList>
            <person name="Lorente B."/>
            <person name="Cabral C."/>
            <person name="Frias J."/>
            <person name="Faria J."/>
            <person name="Toubarro D."/>
        </authorList>
    </citation>
    <scope>NUCLEOTIDE SEQUENCE [LARGE SCALE GENOMIC DNA]</scope>
    <source>
        <strain evidence="3">ZMCS4</strain>
    </source>
</reference>
<dbReference type="Pfam" id="PF02958">
    <property type="entry name" value="EcKL"/>
    <property type="match status" value="2"/>
</dbReference>
<dbReference type="SMART" id="SM00587">
    <property type="entry name" value="CHK"/>
    <property type="match status" value="1"/>
</dbReference>